<proteinExistence type="predicted"/>
<dbReference type="EMBL" id="CP003923">
    <property type="protein sequence ID" value="AIC93213.1"/>
    <property type="molecule type" value="Genomic_DNA"/>
</dbReference>
<dbReference type="PATRIC" id="fig|1246626.3.peg.600"/>
<dbReference type="HOGENOM" id="CLU_2566572_0_0_9"/>
<evidence type="ECO:0008006" key="3">
    <source>
        <dbReference type="Google" id="ProtNLM"/>
    </source>
</evidence>
<reference evidence="1 2" key="1">
    <citation type="journal article" date="2014" name="Gene">
        <title>A comparative genomic analysis of the alkalitolerant soil bacterium Bacillus lehensis G1.</title>
        <authorList>
            <person name="Noor Y.M."/>
            <person name="Samsulrizal N.H."/>
            <person name="Jema'on N.A."/>
            <person name="Low K.O."/>
            <person name="Ramli A.N."/>
            <person name="Alias N.I."/>
            <person name="Damis S.I."/>
            <person name="Fuzi S.F."/>
            <person name="Isa M.N."/>
            <person name="Murad A.M."/>
            <person name="Raih M.F."/>
            <person name="Bakar F.D."/>
            <person name="Najimudin N."/>
            <person name="Mahadi N.M."/>
            <person name="Illias R.M."/>
        </authorList>
    </citation>
    <scope>NUCLEOTIDE SEQUENCE [LARGE SCALE GENOMIC DNA]</scope>
    <source>
        <strain evidence="1 2">G1</strain>
    </source>
</reference>
<dbReference type="Proteomes" id="UP000027142">
    <property type="component" value="Chromosome"/>
</dbReference>
<dbReference type="RefSeq" id="WP_038476969.1">
    <property type="nucleotide sequence ID" value="NZ_CP003923.1"/>
</dbReference>
<dbReference type="KEGG" id="ble:BleG1_0605"/>
<organism evidence="1 2">
    <name type="scientific">Shouchella lehensis G1</name>
    <dbReference type="NCBI Taxonomy" id="1246626"/>
    <lineage>
        <taxon>Bacteria</taxon>
        <taxon>Bacillati</taxon>
        <taxon>Bacillota</taxon>
        <taxon>Bacilli</taxon>
        <taxon>Bacillales</taxon>
        <taxon>Bacillaceae</taxon>
        <taxon>Shouchella</taxon>
    </lineage>
</organism>
<dbReference type="Pfam" id="PF13122">
    <property type="entry name" value="DUF3977"/>
    <property type="match status" value="1"/>
</dbReference>
<evidence type="ECO:0000313" key="2">
    <source>
        <dbReference type="Proteomes" id="UP000027142"/>
    </source>
</evidence>
<accession>A0A060LY43</accession>
<keyword evidence="2" id="KW-1185">Reference proteome</keyword>
<sequence>MKYIECGWGNRWLLRTEVEYRDGTEMEYRGWKGPVSVRSLYLRLWVGHTILILDSKEGVKKQQKTQSRFKCVVGLVSE</sequence>
<dbReference type="InterPro" id="IPR025009">
    <property type="entry name" value="DUF3977"/>
</dbReference>
<name>A0A060LY43_9BACI</name>
<evidence type="ECO:0000313" key="1">
    <source>
        <dbReference type="EMBL" id="AIC93213.1"/>
    </source>
</evidence>
<gene>
    <name evidence="1" type="ORF">BleG1_0605</name>
</gene>
<dbReference type="OrthoDB" id="2925496at2"/>
<protein>
    <recommendedName>
        <fullName evidence="3">DUF3977 domain-containing protein</fullName>
    </recommendedName>
</protein>
<dbReference type="eggNOG" id="ENOG50337A3">
    <property type="taxonomic scope" value="Bacteria"/>
</dbReference>
<dbReference type="AlphaFoldDB" id="A0A060LY43"/>